<organism evidence="24 25">
    <name type="scientific">Dyadobacter helix</name>
    <dbReference type="NCBI Taxonomy" id="2822344"/>
    <lineage>
        <taxon>Bacteria</taxon>
        <taxon>Pseudomonadati</taxon>
        <taxon>Bacteroidota</taxon>
        <taxon>Cytophagia</taxon>
        <taxon>Cytophagales</taxon>
        <taxon>Spirosomataceae</taxon>
        <taxon>Dyadobacter</taxon>
    </lineage>
</organism>
<feature type="binding site" evidence="19">
    <location>
        <position position="301"/>
    </location>
    <ligand>
        <name>phosphoenolpyruvate</name>
        <dbReference type="ChEBI" id="CHEBI:58702"/>
    </ligand>
</feature>
<feature type="domain" description="PEP-utilising enzyme mobile" evidence="21">
    <location>
        <begin position="158"/>
        <end position="228"/>
    </location>
</feature>
<feature type="domain" description="Phosphotransferase system enzyme I N-terminal" evidence="23">
    <location>
        <begin position="8"/>
        <end position="132"/>
    </location>
</feature>
<evidence type="ECO:0000256" key="19">
    <source>
        <dbReference type="PIRSR" id="PIRSR000732-2"/>
    </source>
</evidence>
<dbReference type="SUPFAM" id="SSF52009">
    <property type="entry name" value="Phosphohistidine domain"/>
    <property type="match status" value="1"/>
</dbReference>
<dbReference type="InterPro" id="IPR006318">
    <property type="entry name" value="PTS_EI-like"/>
</dbReference>
<dbReference type="InterPro" id="IPR000121">
    <property type="entry name" value="PEP_util_C"/>
</dbReference>
<evidence type="ECO:0000256" key="9">
    <source>
        <dbReference type="ARBA" id="ARBA00022490"/>
    </source>
</evidence>
<keyword evidence="11 17" id="KW-0808">Transferase</keyword>
<keyword evidence="12 17" id="KW-0598">Phosphotransferase system</keyword>
<dbReference type="PIRSF" id="PIRSF000732">
    <property type="entry name" value="PTS_enzyme_I"/>
    <property type="match status" value="1"/>
</dbReference>
<dbReference type="GO" id="GO:0005737">
    <property type="term" value="C:cytoplasm"/>
    <property type="evidence" value="ECO:0007669"/>
    <property type="project" value="UniProtKB-SubCell"/>
</dbReference>
<dbReference type="EMBL" id="CAJRAF010000002">
    <property type="protein sequence ID" value="CAG5000384.1"/>
    <property type="molecule type" value="Genomic_DNA"/>
</dbReference>
<dbReference type="Pfam" id="PF02896">
    <property type="entry name" value="PEP-utilizers_C"/>
    <property type="match status" value="1"/>
</dbReference>
<dbReference type="SUPFAM" id="SSF51621">
    <property type="entry name" value="Phosphoenolpyruvate/pyruvate domain"/>
    <property type="match status" value="1"/>
</dbReference>
<keyword evidence="14 17" id="KW-0418">Kinase</keyword>
<keyword evidence="13 17" id="KW-0479">Metal-binding</keyword>
<dbReference type="PRINTS" id="PR01736">
    <property type="entry name" value="PHPHTRNFRASE"/>
</dbReference>
<dbReference type="PROSITE" id="PS00742">
    <property type="entry name" value="PEP_ENZYMES_2"/>
    <property type="match status" value="1"/>
</dbReference>
<comment type="subcellular location">
    <subcellularLocation>
        <location evidence="4 17">Cytoplasm</location>
    </subcellularLocation>
</comment>
<dbReference type="AlphaFoldDB" id="A0A916JBM4"/>
<feature type="binding site" evidence="19">
    <location>
        <position position="337"/>
    </location>
    <ligand>
        <name>phosphoenolpyruvate</name>
        <dbReference type="ChEBI" id="CHEBI:58702"/>
    </ligand>
</feature>
<keyword evidence="10 17" id="KW-0762">Sugar transport</keyword>
<dbReference type="InterPro" id="IPR008279">
    <property type="entry name" value="PEP-util_enz_mobile_dom"/>
</dbReference>
<evidence type="ECO:0000256" key="13">
    <source>
        <dbReference type="ARBA" id="ARBA00022723"/>
    </source>
</evidence>
<evidence type="ECO:0000256" key="14">
    <source>
        <dbReference type="ARBA" id="ARBA00022777"/>
    </source>
</evidence>
<feature type="active site" description="Proton donor" evidence="18">
    <location>
        <position position="507"/>
    </location>
</feature>
<keyword evidence="9 17" id="KW-0963">Cytoplasm</keyword>
<dbReference type="Gene3D" id="3.50.30.10">
    <property type="entry name" value="Phosphohistidine domain"/>
    <property type="match status" value="1"/>
</dbReference>
<name>A0A916JBM4_9BACT</name>
<evidence type="ECO:0000256" key="18">
    <source>
        <dbReference type="PIRSR" id="PIRSR000732-1"/>
    </source>
</evidence>
<dbReference type="RefSeq" id="WP_215239087.1">
    <property type="nucleotide sequence ID" value="NZ_CAJRAF010000002.1"/>
</dbReference>
<evidence type="ECO:0000313" key="25">
    <source>
        <dbReference type="Proteomes" id="UP000680038"/>
    </source>
</evidence>
<dbReference type="GO" id="GO:0009401">
    <property type="term" value="P:phosphoenolpyruvate-dependent sugar phosphotransferase system"/>
    <property type="evidence" value="ECO:0007669"/>
    <property type="project" value="UniProtKB-KW"/>
</dbReference>
<dbReference type="InterPro" id="IPR036637">
    <property type="entry name" value="Phosphohistidine_dom_sf"/>
</dbReference>
<feature type="domain" description="PEP-utilising enzyme C-terminal" evidence="22">
    <location>
        <begin position="258"/>
        <end position="544"/>
    </location>
</feature>
<feature type="binding site" evidence="20">
    <location>
        <position position="436"/>
    </location>
    <ligand>
        <name>Mg(2+)</name>
        <dbReference type="ChEBI" id="CHEBI:18420"/>
    </ligand>
</feature>
<evidence type="ECO:0000256" key="16">
    <source>
        <dbReference type="ARBA" id="ARBA00033235"/>
    </source>
</evidence>
<evidence type="ECO:0000256" key="5">
    <source>
        <dbReference type="ARBA" id="ARBA00007837"/>
    </source>
</evidence>
<evidence type="ECO:0000256" key="11">
    <source>
        <dbReference type="ARBA" id="ARBA00022679"/>
    </source>
</evidence>
<evidence type="ECO:0000259" key="22">
    <source>
        <dbReference type="Pfam" id="PF02896"/>
    </source>
</evidence>
<dbReference type="InterPro" id="IPR008731">
    <property type="entry name" value="PTS_EIN"/>
</dbReference>
<feature type="binding site" evidence="19">
    <location>
        <begin position="459"/>
        <end position="460"/>
    </location>
    <ligand>
        <name>phosphoenolpyruvate</name>
        <dbReference type="ChEBI" id="CHEBI:58702"/>
    </ligand>
</feature>
<sequence>MASQLQINGIGVSPGISIGRARVIRKQETGLTGLLLDTDEDISSEIERFDHAVKVSVAEVEALITDADESWPEESIEILETQVELLGDPQIRLDVVEKIRTERKNVNDALLEVTGQLVQMFQDMTDEYMRARSADVQDIGNRILRNLGQVTESREILEAGTILIAEDISPSDTISMDTRNVTGFATQAGGKTSHAAIVARARGIPAVVGCGEILAGVQNGDSILLDGMLGEVLVNPDEAALERYRAKSGEYTRQTDALKALRDVPAATTDGCTIQLVANISDAGDMEQVLENGGEGVGLLRSELLFMGRDSFPTEDEQFDFYKKVALEAGNRPVTIRTIDIGGDKELPYFGLPQEQNPFLGYRAIRFSLDRKDLFLVQLRAIIRAGVFGDLRMMFPMISNIREVREAKAVLAEAKKELLKEGIAFDQEMQVGIMIEIPSAAVTADILAKEVDFFSIGTNDLIQYTLAVDRMNEKVSALYDPFNPAVIRLIAQVIAQGQKNNIHVAMCGELAADPMATSLLLGMGLREFSMSAVSIPGIKQRIMDLSLSGAEAMYQKISEMDSSEDIRAFLSGYPNA</sequence>
<evidence type="ECO:0000256" key="12">
    <source>
        <dbReference type="ARBA" id="ARBA00022683"/>
    </source>
</evidence>
<evidence type="ECO:0000256" key="2">
    <source>
        <dbReference type="ARBA" id="ARBA00001946"/>
    </source>
</evidence>
<evidence type="ECO:0000259" key="23">
    <source>
        <dbReference type="Pfam" id="PF05524"/>
    </source>
</evidence>
<dbReference type="InterPro" id="IPR018274">
    <property type="entry name" value="PEP_util_AS"/>
</dbReference>
<comment type="caution">
    <text evidence="24">The sequence shown here is derived from an EMBL/GenBank/DDBJ whole genome shotgun (WGS) entry which is preliminary data.</text>
</comment>
<dbReference type="InterPro" id="IPR040442">
    <property type="entry name" value="Pyrv_kinase-like_dom_sf"/>
</dbReference>
<keyword evidence="8 17" id="KW-0813">Transport</keyword>
<dbReference type="InterPro" id="IPR036618">
    <property type="entry name" value="PtsI_HPr-bd_sf"/>
</dbReference>
<comment type="cofactor">
    <cofactor evidence="2 17 20">
        <name>Mg(2+)</name>
        <dbReference type="ChEBI" id="CHEBI:18420"/>
    </cofactor>
</comment>
<dbReference type="Pfam" id="PF00391">
    <property type="entry name" value="PEP-utilizers"/>
    <property type="match status" value="1"/>
</dbReference>
<evidence type="ECO:0000256" key="20">
    <source>
        <dbReference type="PIRSR" id="PIRSR000732-3"/>
    </source>
</evidence>
<keyword evidence="25" id="KW-1185">Reference proteome</keyword>
<dbReference type="Pfam" id="PF05524">
    <property type="entry name" value="PEP-utilisers_N"/>
    <property type="match status" value="1"/>
</dbReference>
<evidence type="ECO:0000256" key="7">
    <source>
        <dbReference type="ARBA" id="ARBA00016544"/>
    </source>
</evidence>
<dbReference type="PANTHER" id="PTHR46244:SF3">
    <property type="entry name" value="PHOSPHOENOLPYRUVATE-PROTEIN PHOSPHOTRANSFERASE"/>
    <property type="match status" value="1"/>
</dbReference>
<evidence type="ECO:0000256" key="8">
    <source>
        <dbReference type="ARBA" id="ARBA00022448"/>
    </source>
</evidence>
<dbReference type="Gene3D" id="3.20.20.60">
    <property type="entry name" value="Phosphoenolpyruvate-binding domains"/>
    <property type="match status" value="1"/>
</dbReference>
<evidence type="ECO:0000256" key="17">
    <source>
        <dbReference type="PIRNR" id="PIRNR000732"/>
    </source>
</evidence>
<dbReference type="InterPro" id="IPR015813">
    <property type="entry name" value="Pyrv/PenolPyrv_kinase-like_dom"/>
</dbReference>
<dbReference type="Proteomes" id="UP000680038">
    <property type="component" value="Unassembled WGS sequence"/>
</dbReference>
<keyword evidence="15 17" id="KW-0460">Magnesium</keyword>
<dbReference type="GO" id="GO:0016301">
    <property type="term" value="F:kinase activity"/>
    <property type="evidence" value="ECO:0007669"/>
    <property type="project" value="UniProtKB-KW"/>
</dbReference>
<reference evidence="24" key="1">
    <citation type="submission" date="2021-04" db="EMBL/GenBank/DDBJ databases">
        <authorList>
            <person name="Rodrigo-Torres L."/>
            <person name="Arahal R. D."/>
            <person name="Lucena T."/>
        </authorList>
    </citation>
    <scope>NUCLEOTIDE SEQUENCE</scope>
    <source>
        <strain evidence="24">CECT 9275</strain>
    </source>
</reference>
<evidence type="ECO:0000256" key="4">
    <source>
        <dbReference type="ARBA" id="ARBA00004496"/>
    </source>
</evidence>
<dbReference type="EC" id="2.7.3.9" evidence="6 17"/>
<evidence type="ECO:0000256" key="3">
    <source>
        <dbReference type="ARBA" id="ARBA00002728"/>
    </source>
</evidence>
<evidence type="ECO:0000256" key="1">
    <source>
        <dbReference type="ARBA" id="ARBA00000683"/>
    </source>
</evidence>
<comment type="similarity">
    <text evidence="5 17">Belongs to the PEP-utilizing enzyme family.</text>
</comment>
<dbReference type="PROSITE" id="PS00370">
    <property type="entry name" value="PEP_ENZYMES_PHOS_SITE"/>
    <property type="match status" value="1"/>
</dbReference>
<dbReference type="InterPro" id="IPR023151">
    <property type="entry name" value="PEP_util_CS"/>
</dbReference>
<dbReference type="SUPFAM" id="SSF47831">
    <property type="entry name" value="Enzyme I of the PEP:sugar phosphotransferase system HPr-binding (sub)domain"/>
    <property type="match status" value="1"/>
</dbReference>
<dbReference type="Gene3D" id="1.10.274.10">
    <property type="entry name" value="PtsI, HPr-binding domain"/>
    <property type="match status" value="1"/>
</dbReference>
<evidence type="ECO:0000313" key="24">
    <source>
        <dbReference type="EMBL" id="CAG5000384.1"/>
    </source>
</evidence>
<proteinExistence type="inferred from homology"/>
<protein>
    <recommendedName>
        <fullName evidence="7 17">Phosphoenolpyruvate-protein phosphotransferase</fullName>
        <ecNumber evidence="6 17">2.7.3.9</ecNumber>
    </recommendedName>
    <alternativeName>
        <fullName evidence="16 17">Phosphotransferase system, enzyme I</fullName>
    </alternativeName>
</protein>
<evidence type="ECO:0000256" key="15">
    <source>
        <dbReference type="ARBA" id="ARBA00022842"/>
    </source>
</evidence>
<dbReference type="PANTHER" id="PTHR46244">
    <property type="entry name" value="PHOSPHOENOLPYRUVATE-PROTEIN PHOSPHOTRANSFERASE"/>
    <property type="match status" value="1"/>
</dbReference>
<dbReference type="InterPro" id="IPR024692">
    <property type="entry name" value="PTS_EI"/>
</dbReference>
<gene>
    <name evidence="24" type="primary">ptsI</name>
    <name evidence="24" type="ORF">DYBT9275_02452</name>
</gene>
<feature type="binding site" evidence="20">
    <location>
        <position position="460"/>
    </location>
    <ligand>
        <name>Mg(2+)</name>
        <dbReference type="ChEBI" id="CHEBI:18420"/>
    </ligand>
</feature>
<feature type="active site" description="Tele-phosphohistidine intermediate" evidence="18">
    <location>
        <position position="194"/>
    </location>
</feature>
<evidence type="ECO:0000256" key="6">
    <source>
        <dbReference type="ARBA" id="ARBA00012232"/>
    </source>
</evidence>
<feature type="binding site" evidence="19">
    <location>
        <position position="470"/>
    </location>
    <ligand>
        <name>phosphoenolpyruvate</name>
        <dbReference type="ChEBI" id="CHEBI:58702"/>
    </ligand>
</feature>
<dbReference type="GO" id="GO:0008965">
    <property type="term" value="F:phosphoenolpyruvate-protein phosphotransferase activity"/>
    <property type="evidence" value="ECO:0007669"/>
    <property type="project" value="UniProtKB-EC"/>
</dbReference>
<evidence type="ECO:0000259" key="21">
    <source>
        <dbReference type="Pfam" id="PF00391"/>
    </source>
</evidence>
<accession>A0A916JBM4</accession>
<dbReference type="GO" id="GO:0046872">
    <property type="term" value="F:metal ion binding"/>
    <property type="evidence" value="ECO:0007669"/>
    <property type="project" value="UniProtKB-KW"/>
</dbReference>
<dbReference type="InterPro" id="IPR050499">
    <property type="entry name" value="PEP-utilizing_PTS_enzyme"/>
</dbReference>
<comment type="catalytic activity">
    <reaction evidence="1 17">
        <text>L-histidyl-[protein] + phosphoenolpyruvate = N(pros)-phospho-L-histidyl-[protein] + pyruvate</text>
        <dbReference type="Rhea" id="RHEA:23880"/>
        <dbReference type="Rhea" id="RHEA-COMP:9745"/>
        <dbReference type="Rhea" id="RHEA-COMP:9746"/>
        <dbReference type="ChEBI" id="CHEBI:15361"/>
        <dbReference type="ChEBI" id="CHEBI:29979"/>
        <dbReference type="ChEBI" id="CHEBI:58702"/>
        <dbReference type="ChEBI" id="CHEBI:64837"/>
        <dbReference type="EC" id="2.7.3.9"/>
    </reaction>
</comment>
<comment type="function">
    <text evidence="3 17">General (non sugar-specific) component of the phosphoenolpyruvate-dependent sugar phosphotransferase system (sugar PTS). This major carbohydrate active-transport system catalyzes the phosphorylation of incoming sugar substrates concomitantly with their translocation across the cell membrane. Enzyme I transfers the phosphoryl group from phosphoenolpyruvate (PEP) to the phosphoryl carrier protein (HPr).</text>
</comment>
<dbReference type="NCBIfam" id="TIGR01417">
    <property type="entry name" value="PTS_I_fam"/>
    <property type="match status" value="1"/>
</dbReference>
<evidence type="ECO:0000256" key="10">
    <source>
        <dbReference type="ARBA" id="ARBA00022597"/>
    </source>
</evidence>